<dbReference type="PRINTS" id="PR00507">
    <property type="entry name" value="N12N6MTFRASE"/>
</dbReference>
<dbReference type="Pfam" id="PF20465">
    <property type="entry name" value="MmeI_hel"/>
    <property type="match status" value="1"/>
</dbReference>
<dbReference type="EMBL" id="DXEV01000118">
    <property type="protein sequence ID" value="HIX57038.1"/>
    <property type="molecule type" value="Genomic_DNA"/>
</dbReference>
<organism evidence="10 11">
    <name type="scientific">Candidatus Anaerobiospirillum pullistercoris</name>
    <dbReference type="NCBI Taxonomy" id="2838452"/>
    <lineage>
        <taxon>Bacteria</taxon>
        <taxon>Pseudomonadati</taxon>
        <taxon>Pseudomonadota</taxon>
        <taxon>Gammaproteobacteria</taxon>
        <taxon>Aeromonadales</taxon>
        <taxon>Succinivibrionaceae</taxon>
        <taxon>Anaerobiospirillum</taxon>
    </lineage>
</organism>
<reference evidence="10" key="1">
    <citation type="journal article" date="2021" name="PeerJ">
        <title>Extensive microbial diversity within the chicken gut microbiome revealed by metagenomics and culture.</title>
        <authorList>
            <person name="Gilroy R."/>
            <person name="Ravi A."/>
            <person name="Getino M."/>
            <person name="Pursley I."/>
            <person name="Horton D.L."/>
            <person name="Alikhan N.F."/>
            <person name="Baker D."/>
            <person name="Gharbi K."/>
            <person name="Hall N."/>
            <person name="Watson M."/>
            <person name="Adriaenssens E.M."/>
            <person name="Foster-Nyarko E."/>
            <person name="Jarju S."/>
            <person name="Secka A."/>
            <person name="Antonio M."/>
            <person name="Oren A."/>
            <person name="Chaudhuri R.R."/>
            <person name="La Ragione R."/>
            <person name="Hildebrand F."/>
            <person name="Pallen M.J."/>
        </authorList>
    </citation>
    <scope>NUCLEOTIDE SEQUENCE</scope>
    <source>
        <strain evidence="10">USASDec5-558</strain>
    </source>
</reference>
<evidence type="ECO:0000313" key="11">
    <source>
        <dbReference type="Proteomes" id="UP000886829"/>
    </source>
</evidence>
<dbReference type="GO" id="GO:0003676">
    <property type="term" value="F:nucleic acid binding"/>
    <property type="evidence" value="ECO:0007669"/>
    <property type="project" value="InterPro"/>
</dbReference>
<name>A0A9D2B0U8_9GAMM</name>
<sequence length="972" mass="110356">MTTLDQEKTTQTAKTAAIELRPMTDVEQRLAAKDFARNWLKRDGFEIREGQMFWMILLYSVFGVVNVSDCIQFEQQVPYIDSDGKNHPLRLDGVIPATRVLIKQTSADCPLHKKSKQSDGSELSPIEQARRYDLGRPVSEHARYIVLCNFREFEIYDCEQPNSDPVVIKLEDLEEEYYRLRFLIAEDHSLAIDRQAISIQAGVVVSKIYDTLLSNYHGTITPEVLQDLNKLCVRFVFCLYAEDAGLLNSRTQLHDFLLGLPPKVVRYVLPHLFKALNTQSDERDANDLEEIRAFPYVDGALFESELHHLPVFTEEVIDLLVNQDSAHFKWRDISPTIFGAIFESTLNPQTRRLGGMHYTSIENIHKVIDPLFLDDLWAEFHQISTIKSKNSRTRQLDRFQDKLAALKFLDPACGSGNFLTEIYISLRRLENELIRVRDGGRASLGREVFDPIKVSINQLYGIEINDFAVSVARTALWIAENQMLQETCNILGFDLEGLPLKSYPNICEANALTTSWSQVVPYEELDYIIGNPPFSGYSVMSPQQKSDMYAVFGDNSRNAKGVGMLDYVCAWFKKAADIMAEHPHIQTAFVATNSICQGTSVANLWRGLLQQGIEIEFAYRSFRWNNEAMDKAAVYCIIIGMQAQSTTASASGNKAAKAKLLFAENGEKSQVAHINAYLIAGDDIFIERRNQPLCGVPTGAIGSKLTDGGNFLFSPEEKEDFLSKEPQAAPYFRQWFGAEEFLQGTERYCLYLGECTEQQLLRLPQCRKVLAAVKEYRLNSPKAATRKLAEKPWRFESTNIPQGNVLVIPKDSSGRRRYIPMGFMSAQECLFGDKLRLFPRVTLYHFSVLTSSVHMVWVNAVGGRLKQDFSYTNTLVYNNFPWPEQVSAQLKQRLSASASKILKIRKEFADFTLAQLYEPDAMPQSLLKAHQENDALVMQAYGFAPDLSEDQILSQLFALYQKLSTTQEENNL</sequence>
<dbReference type="Proteomes" id="UP000886829">
    <property type="component" value="Unassembled WGS sequence"/>
</dbReference>
<keyword evidence="2 10" id="KW-0489">Methyltransferase</keyword>
<evidence type="ECO:0000259" key="8">
    <source>
        <dbReference type="Pfam" id="PF20467"/>
    </source>
</evidence>
<evidence type="ECO:0000259" key="9">
    <source>
        <dbReference type="Pfam" id="PF20473"/>
    </source>
</evidence>
<feature type="domain" description="MmeI-like DNA-methyltransferase" evidence="9">
    <location>
        <begin position="389"/>
        <end position="646"/>
    </location>
</feature>
<reference evidence="10" key="2">
    <citation type="submission" date="2021-04" db="EMBL/GenBank/DDBJ databases">
        <authorList>
            <person name="Gilroy R."/>
        </authorList>
    </citation>
    <scope>NUCLEOTIDE SEQUENCE</scope>
    <source>
        <strain evidence="10">USASDec5-558</strain>
    </source>
</reference>
<evidence type="ECO:0000256" key="4">
    <source>
        <dbReference type="ARBA" id="ARBA00047942"/>
    </source>
</evidence>
<dbReference type="Pfam" id="PF20466">
    <property type="entry name" value="MmeI_TRD"/>
    <property type="match status" value="1"/>
</dbReference>
<dbReference type="GO" id="GO:0032259">
    <property type="term" value="P:methylation"/>
    <property type="evidence" value="ECO:0007669"/>
    <property type="project" value="UniProtKB-KW"/>
</dbReference>
<evidence type="ECO:0000313" key="10">
    <source>
        <dbReference type="EMBL" id="HIX57038.1"/>
    </source>
</evidence>
<dbReference type="AlphaFoldDB" id="A0A9D2B0U8"/>
<evidence type="ECO:0000259" key="7">
    <source>
        <dbReference type="Pfam" id="PF20466"/>
    </source>
</evidence>
<dbReference type="Pfam" id="PF20467">
    <property type="entry name" value="MmeI_C"/>
    <property type="match status" value="1"/>
</dbReference>
<dbReference type="InterPro" id="IPR046820">
    <property type="entry name" value="MmeI_TRD"/>
</dbReference>
<comment type="catalytic activity">
    <reaction evidence="4">
        <text>a 2'-deoxyadenosine in DNA + S-adenosyl-L-methionine = an N(6)-methyl-2'-deoxyadenosine in DNA + S-adenosyl-L-homocysteine + H(+)</text>
        <dbReference type="Rhea" id="RHEA:15197"/>
        <dbReference type="Rhea" id="RHEA-COMP:12418"/>
        <dbReference type="Rhea" id="RHEA-COMP:12419"/>
        <dbReference type="ChEBI" id="CHEBI:15378"/>
        <dbReference type="ChEBI" id="CHEBI:57856"/>
        <dbReference type="ChEBI" id="CHEBI:59789"/>
        <dbReference type="ChEBI" id="CHEBI:90615"/>
        <dbReference type="ChEBI" id="CHEBI:90616"/>
        <dbReference type="EC" id="2.1.1.72"/>
    </reaction>
</comment>
<dbReference type="InterPro" id="IPR029063">
    <property type="entry name" value="SAM-dependent_MTases_sf"/>
</dbReference>
<protein>
    <recommendedName>
        <fullName evidence="1">site-specific DNA-methyltransferase (adenine-specific)</fullName>
        <ecNumber evidence="1">2.1.1.72</ecNumber>
    </recommendedName>
</protein>
<evidence type="ECO:0000256" key="2">
    <source>
        <dbReference type="ARBA" id="ARBA00022603"/>
    </source>
</evidence>
<dbReference type="EC" id="2.1.1.72" evidence="1"/>
<accession>A0A9D2B0U8</accession>
<gene>
    <name evidence="10" type="ORF">H9850_06170</name>
</gene>
<dbReference type="Pfam" id="PF20464">
    <property type="entry name" value="MmeI_N"/>
    <property type="match status" value="1"/>
</dbReference>
<dbReference type="InterPro" id="IPR046816">
    <property type="entry name" value="MmeI_Mtase"/>
</dbReference>
<evidence type="ECO:0000259" key="5">
    <source>
        <dbReference type="Pfam" id="PF20464"/>
    </source>
</evidence>
<evidence type="ECO:0000259" key="6">
    <source>
        <dbReference type="Pfam" id="PF20465"/>
    </source>
</evidence>
<dbReference type="GO" id="GO:0009007">
    <property type="term" value="F:site-specific DNA-methyltransferase (adenine-specific) activity"/>
    <property type="evidence" value="ECO:0007669"/>
    <property type="project" value="UniProtKB-EC"/>
</dbReference>
<dbReference type="Gene3D" id="3.40.50.150">
    <property type="entry name" value="Vaccinia Virus protein VP39"/>
    <property type="match status" value="1"/>
</dbReference>
<dbReference type="PROSITE" id="PS00092">
    <property type="entry name" value="N6_MTASE"/>
    <property type="match status" value="1"/>
</dbReference>
<dbReference type="SUPFAM" id="SSF53335">
    <property type="entry name" value="S-adenosyl-L-methionine-dependent methyltransferases"/>
    <property type="match status" value="1"/>
</dbReference>
<feature type="domain" description="MmeI-like target recognition" evidence="7">
    <location>
        <begin position="681"/>
        <end position="884"/>
    </location>
</feature>
<feature type="domain" description="MmeI-like N-terminal" evidence="5">
    <location>
        <begin position="32"/>
        <end position="213"/>
    </location>
</feature>
<dbReference type="InterPro" id="IPR046817">
    <property type="entry name" value="MmeI_N"/>
</dbReference>
<dbReference type="InterPro" id="IPR046819">
    <property type="entry name" value="MmeI_hel"/>
</dbReference>
<dbReference type="Pfam" id="PF20473">
    <property type="entry name" value="MmeI_Mtase"/>
    <property type="match status" value="1"/>
</dbReference>
<proteinExistence type="predicted"/>
<dbReference type="PANTHER" id="PTHR33841">
    <property type="entry name" value="DNA METHYLTRANSFERASE YEEA-RELATED"/>
    <property type="match status" value="1"/>
</dbReference>
<dbReference type="InterPro" id="IPR050953">
    <property type="entry name" value="N4_N6_ade-DNA_methylase"/>
</dbReference>
<dbReference type="PANTHER" id="PTHR33841:SF1">
    <property type="entry name" value="DNA METHYLTRANSFERASE A"/>
    <property type="match status" value="1"/>
</dbReference>
<feature type="domain" description="MmeI-like C-terminal" evidence="8">
    <location>
        <begin position="890"/>
        <end position="965"/>
    </location>
</feature>
<feature type="domain" description="MmeI-like helicase spacer" evidence="6">
    <location>
        <begin position="226"/>
        <end position="302"/>
    </location>
</feature>
<keyword evidence="3" id="KW-0808">Transferase</keyword>
<comment type="caution">
    <text evidence="10">The sequence shown here is derived from an EMBL/GenBank/DDBJ whole genome shotgun (WGS) entry which is preliminary data.</text>
</comment>
<dbReference type="InterPro" id="IPR046818">
    <property type="entry name" value="MmeI_C"/>
</dbReference>
<dbReference type="InterPro" id="IPR002052">
    <property type="entry name" value="DNA_methylase_N6_adenine_CS"/>
</dbReference>
<evidence type="ECO:0000256" key="1">
    <source>
        <dbReference type="ARBA" id="ARBA00011900"/>
    </source>
</evidence>
<evidence type="ECO:0000256" key="3">
    <source>
        <dbReference type="ARBA" id="ARBA00022679"/>
    </source>
</evidence>